<dbReference type="InterPro" id="IPR016181">
    <property type="entry name" value="Acyl_CoA_acyltransferase"/>
</dbReference>
<accession>A0AAV3U838</accession>
<evidence type="ECO:0000259" key="3">
    <source>
        <dbReference type="PROSITE" id="PS51186"/>
    </source>
</evidence>
<evidence type="ECO:0000313" key="4">
    <source>
        <dbReference type="EMBL" id="GAA4953054.1"/>
    </source>
</evidence>
<dbReference type="EMBL" id="BAABLX010000029">
    <property type="protein sequence ID" value="GAA4953054.1"/>
    <property type="molecule type" value="Genomic_DNA"/>
</dbReference>
<dbReference type="Pfam" id="PF00583">
    <property type="entry name" value="Acetyltransf_1"/>
    <property type="match status" value="1"/>
</dbReference>
<feature type="domain" description="N-acetyltransferase" evidence="3">
    <location>
        <begin position="3"/>
        <end position="153"/>
    </location>
</feature>
<organism evidence="4 5">
    <name type="scientific">Halioxenophilus aromaticivorans</name>
    <dbReference type="NCBI Taxonomy" id="1306992"/>
    <lineage>
        <taxon>Bacteria</taxon>
        <taxon>Pseudomonadati</taxon>
        <taxon>Pseudomonadota</taxon>
        <taxon>Gammaproteobacteria</taxon>
        <taxon>Alteromonadales</taxon>
        <taxon>Alteromonadaceae</taxon>
        <taxon>Halioxenophilus</taxon>
    </lineage>
</organism>
<dbReference type="InterPro" id="IPR050680">
    <property type="entry name" value="YpeA/RimI_acetyltransf"/>
</dbReference>
<keyword evidence="2" id="KW-0012">Acyltransferase</keyword>
<dbReference type="CDD" id="cd04301">
    <property type="entry name" value="NAT_SF"/>
    <property type="match status" value="1"/>
</dbReference>
<gene>
    <name evidence="4" type="ORF">GCM10025791_37470</name>
</gene>
<reference evidence="5" key="1">
    <citation type="journal article" date="2019" name="Int. J. Syst. Evol. Microbiol.">
        <title>The Global Catalogue of Microorganisms (GCM) 10K type strain sequencing project: providing services to taxonomists for standard genome sequencing and annotation.</title>
        <authorList>
            <consortium name="The Broad Institute Genomics Platform"/>
            <consortium name="The Broad Institute Genome Sequencing Center for Infectious Disease"/>
            <person name="Wu L."/>
            <person name="Ma J."/>
        </authorList>
    </citation>
    <scope>NUCLEOTIDE SEQUENCE [LARGE SCALE GENOMIC DNA]</scope>
    <source>
        <strain evidence="5">JCM 19134</strain>
    </source>
</reference>
<evidence type="ECO:0000256" key="2">
    <source>
        <dbReference type="ARBA" id="ARBA00023315"/>
    </source>
</evidence>
<protein>
    <submittedName>
        <fullName evidence="4">GNAT family N-acetyltransferase</fullName>
    </submittedName>
</protein>
<sequence length="153" mass="17378">MTISLRPVDQNNYEAVCDLEVAPHQEDYVASNTWSLVEAAYNRNHYVKAIYAGAQLVGFMMWVQESPALISIWRFMIAEPHQNKGYGKLAMQKGLDLIRAQANKSFAKTNIKPEIEVCYVPENHIAKRLYAALGFVESGWDEDEEEVLARLKG</sequence>
<dbReference type="Gene3D" id="1.10.287.900">
    <property type="entry name" value="The crystal structure of the spermine/spermidine acetyltransferase from enterococcus faecali"/>
    <property type="match status" value="1"/>
</dbReference>
<evidence type="ECO:0000313" key="5">
    <source>
        <dbReference type="Proteomes" id="UP001409585"/>
    </source>
</evidence>
<dbReference type="SUPFAM" id="SSF55729">
    <property type="entry name" value="Acyl-CoA N-acyltransferases (Nat)"/>
    <property type="match status" value="1"/>
</dbReference>
<dbReference type="PROSITE" id="PS51186">
    <property type="entry name" value="GNAT"/>
    <property type="match status" value="1"/>
</dbReference>
<dbReference type="GO" id="GO:0016747">
    <property type="term" value="F:acyltransferase activity, transferring groups other than amino-acyl groups"/>
    <property type="evidence" value="ECO:0007669"/>
    <property type="project" value="InterPro"/>
</dbReference>
<dbReference type="PANTHER" id="PTHR43420">
    <property type="entry name" value="ACETYLTRANSFERASE"/>
    <property type="match status" value="1"/>
</dbReference>
<comment type="caution">
    <text evidence="4">The sequence shown here is derived from an EMBL/GenBank/DDBJ whole genome shotgun (WGS) entry which is preliminary data.</text>
</comment>
<dbReference type="RefSeq" id="WP_345426053.1">
    <property type="nucleotide sequence ID" value="NZ_AP031496.1"/>
</dbReference>
<dbReference type="PANTHER" id="PTHR43420:SF47">
    <property type="entry name" value="N-ACETYLTRANSFERASE DOMAIN-CONTAINING PROTEIN"/>
    <property type="match status" value="1"/>
</dbReference>
<dbReference type="InterPro" id="IPR027455">
    <property type="entry name" value="Sper_AcTfrase_N"/>
</dbReference>
<name>A0AAV3U838_9ALTE</name>
<keyword evidence="1" id="KW-0808">Transferase</keyword>
<proteinExistence type="predicted"/>
<dbReference type="InterPro" id="IPR000182">
    <property type="entry name" value="GNAT_dom"/>
</dbReference>
<dbReference type="AlphaFoldDB" id="A0AAV3U838"/>
<dbReference type="Gene3D" id="3.40.630.30">
    <property type="match status" value="1"/>
</dbReference>
<keyword evidence="5" id="KW-1185">Reference proteome</keyword>
<evidence type="ECO:0000256" key="1">
    <source>
        <dbReference type="ARBA" id="ARBA00022679"/>
    </source>
</evidence>
<dbReference type="Proteomes" id="UP001409585">
    <property type="component" value="Unassembled WGS sequence"/>
</dbReference>